<dbReference type="STRING" id="525282.HMPREF0391_11201"/>
<proteinExistence type="predicted"/>
<feature type="transmembrane region" description="Helical" evidence="1">
    <location>
        <begin position="190"/>
        <end position="209"/>
    </location>
</feature>
<dbReference type="EMBL" id="ACHM02000002">
    <property type="protein sequence ID" value="EFH93543.1"/>
    <property type="molecule type" value="Genomic_DNA"/>
</dbReference>
<name>D6S9R5_FINMA</name>
<reference evidence="2" key="1">
    <citation type="submission" date="2010-05" db="EMBL/GenBank/DDBJ databases">
        <authorList>
            <person name="Muzny D."/>
            <person name="Qin X."/>
            <person name="Buhay C."/>
            <person name="Dugan-Rocha S."/>
            <person name="Ding Y."/>
            <person name="Chen G."/>
            <person name="Hawes A."/>
            <person name="Holder M."/>
            <person name="Jhangiani S."/>
            <person name="Johnson A."/>
            <person name="Khan Z."/>
            <person name="Li Z."/>
            <person name="Liu W."/>
            <person name="Liu X."/>
            <person name="Perez L."/>
            <person name="Shen H."/>
            <person name="Wang Q."/>
            <person name="Watt J."/>
            <person name="Xi L."/>
            <person name="Xin Y."/>
            <person name="Zhou J."/>
            <person name="Deng J."/>
            <person name="Jiang H."/>
            <person name="Liu Y."/>
            <person name="Qu J."/>
            <person name="Song X.-Z."/>
            <person name="Zhang L."/>
            <person name="Villasana D."/>
            <person name="Johnson A."/>
            <person name="Liu J."/>
            <person name="Liyanage D."/>
            <person name="Lorensuhewa L."/>
            <person name="Robinson T."/>
            <person name="Song A."/>
            <person name="Song B.-B."/>
            <person name="Dinh H."/>
            <person name="Thornton R."/>
            <person name="Coyle M."/>
            <person name="Francisco L."/>
            <person name="Jackson L."/>
            <person name="Javaid M."/>
            <person name="Korchina V."/>
            <person name="Kovar C."/>
            <person name="Mata R."/>
            <person name="Mathew T."/>
            <person name="Ngo R."/>
            <person name="Nguyen L."/>
            <person name="Nguyen N."/>
            <person name="Okwuonu G."/>
            <person name="Ongeri F."/>
            <person name="Pham C."/>
            <person name="Simmons D."/>
            <person name="Wilczek-Boney K."/>
            <person name="Hale W."/>
            <person name="Jakkamsetti A."/>
            <person name="Pham P."/>
            <person name="Ruth R."/>
            <person name="San Lucas F."/>
            <person name="Warren J."/>
            <person name="Zhang J."/>
            <person name="Zhao Z."/>
            <person name="Zhou C."/>
            <person name="Zhu D."/>
            <person name="Lee S."/>
            <person name="Bess C."/>
            <person name="Blankenburg K."/>
            <person name="Forbes L."/>
            <person name="Fu Q."/>
            <person name="Gubbala S."/>
            <person name="Hirani K."/>
            <person name="Jayaseelan J.C."/>
            <person name="Lara F."/>
            <person name="Munidasa M."/>
            <person name="Palculict T."/>
            <person name="Patil S."/>
            <person name="Pu L.-L."/>
            <person name="Saada N."/>
            <person name="Tang L."/>
            <person name="Weissenberger G."/>
            <person name="Zhu Y."/>
            <person name="Hemphill L."/>
            <person name="Shang Y."/>
            <person name="Youmans B."/>
            <person name="Ayvaz T."/>
            <person name="Ross M."/>
            <person name="Santibanez J."/>
            <person name="Aqrawi P."/>
            <person name="Gross S."/>
            <person name="Joshi V."/>
            <person name="Fowler G."/>
            <person name="Nazareth L."/>
            <person name="Reid J."/>
            <person name="Worley K."/>
            <person name="Petrosino J."/>
            <person name="Highlander S."/>
            <person name="Gibbs R."/>
        </authorList>
    </citation>
    <scope>NUCLEOTIDE SEQUENCE [LARGE SCALE GENOMIC DNA]</scope>
    <source>
        <strain evidence="2">ATCC 53516</strain>
    </source>
</reference>
<dbReference type="Proteomes" id="UP000004063">
    <property type="component" value="Chromosome"/>
</dbReference>
<keyword evidence="1" id="KW-0472">Membrane</keyword>
<evidence type="ECO:0000256" key="1">
    <source>
        <dbReference type="SAM" id="Phobius"/>
    </source>
</evidence>
<keyword evidence="1" id="KW-0812">Transmembrane</keyword>
<feature type="transmembrane region" description="Helical" evidence="1">
    <location>
        <begin position="221"/>
        <end position="242"/>
    </location>
</feature>
<feature type="transmembrane region" description="Helical" evidence="1">
    <location>
        <begin position="51"/>
        <end position="72"/>
    </location>
</feature>
<feature type="transmembrane region" description="Helical" evidence="1">
    <location>
        <begin position="136"/>
        <end position="154"/>
    </location>
</feature>
<feature type="transmembrane region" description="Helical" evidence="1">
    <location>
        <begin position="84"/>
        <end position="104"/>
    </location>
</feature>
<sequence length="296" mass="33945">MNDTLQSNLLICYGIIKLEDSMSYFNYWISVLVVFAIIFLFARTISNEKQIVAFFSKLIYVVIIPANIAISLNELTYKNFNIKLGVFFVYLWILSKIMTMIFQINTKDKDSLEPAFIFSNIIVMRPFLQNVMDKNIMNNLIIISCVIYLVYMLYKRIFSVTDFLMAMGFSVAFCICAIYKFSYMLTPLKIIQSTSSVVIIIAFALAISSIDMKSLLDLTSLMLAVVNLLIIPVFTYVVVSAVTNNELLIKSIIMYVTIGPSFVISFDFYKKTKTRITELGFLLSVVTVYVLNYLFF</sequence>
<feature type="transmembrane region" description="Helical" evidence="1">
    <location>
        <begin position="163"/>
        <end position="184"/>
    </location>
</feature>
<evidence type="ECO:0000313" key="2">
    <source>
        <dbReference type="EMBL" id="EFH93543.1"/>
    </source>
</evidence>
<feature type="transmembrane region" description="Helical" evidence="1">
    <location>
        <begin position="25"/>
        <end position="45"/>
    </location>
</feature>
<dbReference type="HOGENOM" id="CLU_939251_0_0_9"/>
<dbReference type="AlphaFoldDB" id="D6S9R5"/>
<feature type="transmembrane region" description="Helical" evidence="1">
    <location>
        <begin position="248"/>
        <end position="269"/>
    </location>
</feature>
<accession>D6S9R5</accession>
<comment type="caution">
    <text evidence="2">The sequence shown here is derived from an EMBL/GenBank/DDBJ whole genome shotgun (WGS) entry which is preliminary data.</text>
</comment>
<protein>
    <submittedName>
        <fullName evidence="2">Uncharacterized protein</fullName>
    </submittedName>
</protein>
<gene>
    <name evidence="2" type="ORF">HMPREF0391_11201</name>
</gene>
<feature type="transmembrane region" description="Helical" evidence="1">
    <location>
        <begin position="276"/>
        <end position="295"/>
    </location>
</feature>
<keyword evidence="1" id="KW-1133">Transmembrane helix</keyword>
<organism evidence="2">
    <name type="scientific">Finegoldia magna ATCC 53516</name>
    <dbReference type="NCBI Taxonomy" id="525282"/>
    <lineage>
        <taxon>Bacteria</taxon>
        <taxon>Bacillati</taxon>
        <taxon>Bacillota</taxon>
        <taxon>Tissierellia</taxon>
        <taxon>Tissierellales</taxon>
        <taxon>Peptoniphilaceae</taxon>
        <taxon>Finegoldia</taxon>
    </lineage>
</organism>